<dbReference type="InterPro" id="IPR005302">
    <property type="entry name" value="MoCF_Sase_C"/>
</dbReference>
<evidence type="ECO:0000313" key="3">
    <source>
        <dbReference type="Proteomes" id="UP000192761"/>
    </source>
</evidence>
<reference evidence="2 3" key="1">
    <citation type="submission" date="2017-04" db="EMBL/GenBank/DDBJ databases">
        <authorList>
            <person name="Afonso C.L."/>
            <person name="Miller P.J."/>
            <person name="Scott M.A."/>
            <person name="Spackman E."/>
            <person name="Goraichik I."/>
            <person name="Dimitrov K.M."/>
            <person name="Suarez D.L."/>
            <person name="Swayne D.E."/>
        </authorList>
    </citation>
    <scope>NUCLEOTIDE SEQUENCE [LARGE SCALE GENOMIC DNA]</scope>
    <source>
        <strain evidence="2 3">DSM 23236</strain>
    </source>
</reference>
<dbReference type="InterPro" id="IPR011037">
    <property type="entry name" value="Pyrv_Knase-like_insert_dom_sf"/>
</dbReference>
<name>A0A1W1XZC4_9NEIS</name>
<gene>
    <name evidence="2" type="ORF">SAMN02745857_03715</name>
</gene>
<dbReference type="InterPro" id="IPR005303">
    <property type="entry name" value="MOCOS_middle"/>
</dbReference>
<dbReference type="STRING" id="1121001.SAMN02745857_03715"/>
<evidence type="ECO:0000313" key="2">
    <source>
        <dbReference type="EMBL" id="SMC29242.1"/>
    </source>
</evidence>
<dbReference type="Pfam" id="PF03476">
    <property type="entry name" value="MOSC_N"/>
    <property type="match status" value="1"/>
</dbReference>
<dbReference type="GO" id="GO:0030151">
    <property type="term" value="F:molybdenum ion binding"/>
    <property type="evidence" value="ECO:0007669"/>
    <property type="project" value="InterPro"/>
</dbReference>
<organism evidence="2 3">
    <name type="scientific">Andreprevotia lacus DSM 23236</name>
    <dbReference type="NCBI Taxonomy" id="1121001"/>
    <lineage>
        <taxon>Bacteria</taxon>
        <taxon>Pseudomonadati</taxon>
        <taxon>Pseudomonadota</taxon>
        <taxon>Betaproteobacteria</taxon>
        <taxon>Neisseriales</taxon>
        <taxon>Chitinibacteraceae</taxon>
        <taxon>Andreprevotia</taxon>
    </lineage>
</organism>
<dbReference type="GO" id="GO:0030170">
    <property type="term" value="F:pyridoxal phosphate binding"/>
    <property type="evidence" value="ECO:0007669"/>
    <property type="project" value="InterPro"/>
</dbReference>
<dbReference type="PANTHER" id="PTHR14237:SF19">
    <property type="entry name" value="MITOCHONDRIAL AMIDOXIME REDUCING COMPONENT 1"/>
    <property type="match status" value="1"/>
</dbReference>
<dbReference type="RefSeq" id="WP_084092653.1">
    <property type="nucleotide sequence ID" value="NZ_FWXD01000031.1"/>
</dbReference>
<dbReference type="EMBL" id="FWXD01000031">
    <property type="protein sequence ID" value="SMC29242.1"/>
    <property type="molecule type" value="Genomic_DNA"/>
</dbReference>
<dbReference type="PROSITE" id="PS51340">
    <property type="entry name" value="MOSC"/>
    <property type="match status" value="1"/>
</dbReference>
<protein>
    <recommendedName>
        <fullName evidence="1">MOSC domain-containing protein</fullName>
    </recommendedName>
</protein>
<keyword evidence="3" id="KW-1185">Reference proteome</keyword>
<dbReference type="PANTHER" id="PTHR14237">
    <property type="entry name" value="MOLYBDOPTERIN COFACTOR SULFURASE MOSC"/>
    <property type="match status" value="1"/>
</dbReference>
<accession>A0A1W1XZC4</accession>
<dbReference type="Proteomes" id="UP000192761">
    <property type="component" value="Unassembled WGS sequence"/>
</dbReference>
<evidence type="ECO:0000259" key="1">
    <source>
        <dbReference type="PROSITE" id="PS51340"/>
    </source>
</evidence>
<dbReference type="SUPFAM" id="SSF50800">
    <property type="entry name" value="PK beta-barrel domain-like"/>
    <property type="match status" value="1"/>
</dbReference>
<proteinExistence type="predicted"/>
<dbReference type="GO" id="GO:0003824">
    <property type="term" value="F:catalytic activity"/>
    <property type="evidence" value="ECO:0007669"/>
    <property type="project" value="InterPro"/>
</dbReference>
<dbReference type="SUPFAM" id="SSF141673">
    <property type="entry name" value="MOSC N-terminal domain-like"/>
    <property type="match status" value="1"/>
</dbReference>
<feature type="domain" description="MOSC" evidence="1">
    <location>
        <begin position="112"/>
        <end position="261"/>
    </location>
</feature>
<dbReference type="AlphaFoldDB" id="A0A1W1XZC4"/>
<sequence length="264" mass="29191">MTATLSTLYRYPVKSMHGQTLPHSDISPLGLPDDRAWMLADADGRFITGRELPQLVTLHATPDDTGLTLRSADGSQCRAERAEFTHKLPVQVWKDGFAAWRGAAEADAWLSAQLGRPVHLIHTGDTQRRVRRYPDVPLSFADGYPLLLIGEASRLQLSEWVGRDMAMARFRPNLVVSGAEAFAEDGWTRIRIGEVTFRLVKPCERCVFTTLDPETGEKSADQEPLRTLAKRRKGEGGVLFGQNVIAENAGRLEPGMAVEVLETA</sequence>
<dbReference type="Pfam" id="PF03473">
    <property type="entry name" value="MOSC"/>
    <property type="match status" value="1"/>
</dbReference>
<dbReference type="OrthoDB" id="581532at2"/>